<feature type="coiled-coil region" evidence="4">
    <location>
        <begin position="1109"/>
        <end position="1238"/>
    </location>
</feature>
<feature type="compositionally biased region" description="Polar residues" evidence="5">
    <location>
        <begin position="161"/>
        <end position="176"/>
    </location>
</feature>
<comment type="subcellular location">
    <subcellularLocation>
        <location evidence="1">Golgi apparatus</location>
    </subcellularLocation>
</comment>
<dbReference type="InParanoid" id="A0A1S3IXX8"/>
<dbReference type="GO" id="GO:0005794">
    <property type="term" value="C:Golgi apparatus"/>
    <property type="evidence" value="ECO:0007669"/>
    <property type="project" value="UniProtKB-SubCell"/>
</dbReference>
<feature type="domain" description="TATA element modulatory factor 1 TATA binding" evidence="6">
    <location>
        <begin position="1298"/>
        <end position="1405"/>
    </location>
</feature>
<feature type="region of interest" description="Disordered" evidence="5">
    <location>
        <begin position="309"/>
        <end position="491"/>
    </location>
</feature>
<dbReference type="KEGG" id="lak:106168351"/>
<feature type="region of interest" description="Disordered" evidence="5">
    <location>
        <begin position="612"/>
        <end position="754"/>
    </location>
</feature>
<dbReference type="Proteomes" id="UP000085678">
    <property type="component" value="Unplaced"/>
</dbReference>
<feature type="compositionally biased region" description="Basic and acidic residues" evidence="5">
    <location>
        <begin position="76"/>
        <end position="85"/>
    </location>
</feature>
<dbReference type="InterPro" id="IPR022092">
    <property type="entry name" value="TMF_DNA-bd"/>
</dbReference>
<sequence length="1412" mass="158583">MSWWEAAGFSNLAQQALKTAQKKIDKVLDIQEEDGELDDTKGLASSPKKASSQSKKTSQEDNFWNSWSSSTISQKTENKDSDKKSQQWKQWNWWKDDKDSAGKFDSHQTSSESVIEEEQKSESLENLSEASSPKSLSVGPKSPTRKSTALKLGAKKKAQYAKSQVQQSDGTSSVSMEQVNAAEEMLNFVDSGKETLSETTETEKRTDEITEHKQSVIAAEENNELAEVPAKPQQIGEWMDKCLDYTDSTSENDVKKSVENFEDATDVTEEKNVSEEKIGESDGPSENIEGVNFGENVIVGALKTDTHVGSNEELQTAQEEKTDVGFSETLPIDQSDDQNEVKDSGDVSNTDAMAQAVSEILETNQEKDKEQEFLMEDISVNDQIPQEDEPKKDNTEMDSNRDTAGAGNALCVDKTEEKSVPKSESGSETVDVEKVTESSVVKEDSLTNNGLESILRDHSTSSVSTSSDTSSTITVYHNNEQKDSSDSSNSIFSDVTYIKVKETEESLCGSDGMVKGAAEKEGYIPSVEKEVNLPEGESSKLEENQKAELDTSEDTVTVENLSISETKNESVPVDCEESDKQTEATTMAQSMVSSSSSSSFVKCMIDDAMAESTKTEDLESPLSSEKSDLVKVESSQNSGHTSGDEMDTTNSSDIEILSIPTPNGDGKEKPFDLSPLRQALSRSVRSMVPGHRRNDSHDSCSSNDRQSPENLDRLDLLAGKNPDKRHGSSKGFSSDESEDPYHPQKLLKSIDPNLPNAELAKKLAETAEILEARENKLLQQSKENMDLSEENSILRNQLQQMQKSHEEELTDVTTLSEEFGHRLTEMEKKLQAAYKERDNMKRQLTSAEEELKKKIRDRQTIQLMKEKDEQIAELLEEGEKLSKQQLQSNNIIKKLRAKEKESESLIKSKKQKVEEQANEISHLKEVLDSKEVLEKKQTDAINQLNAAVQKQEKEIWKLKSELEDAAEKNRSLQSILDSSYKEIVELKKANIAKESQAQELALSTEMQAKEELRLNLEKQQQQAKLENESLMMQVEDLRLGLSRMEKEYGRREDMLRQEISDAHQRLQEAESRNNTLTQSVSVATRPLLRQIENLQSTYSAQSSSWEGLEKNLTERLHDAQSQLAVAVERERTASEKVLELQSKVSALETQNASLRQEKSRLMAQLEMEKAKVEMLEDAKSSESVQYEAMRHNLEKELAEVKKEKILVENQLEMEKLKLEAEKKKLLIAHDQLNEKELQLARQSPKAPSPAPQSASRQQSFSSSVGEASGLMQDDVLERSLYLAAANGNKVSLYESLRQSGAASVLENLQAQLKQKDGEVMHLQDEITQLERTREAMARELVELSTRNEQLEEEVKELPEIRQKFTDLDQRYNALLQMYGEKVEEADELRLDLHDVKDLYKTQIDLLFMNQSS</sequence>
<feature type="region of interest" description="Disordered" evidence="5">
    <location>
        <begin position="189"/>
        <end position="211"/>
    </location>
</feature>
<dbReference type="GeneID" id="106168351"/>
<feature type="compositionally biased region" description="Basic and acidic residues" evidence="5">
    <location>
        <begin position="706"/>
        <end position="726"/>
    </location>
</feature>
<feature type="compositionally biased region" description="Low complexity" evidence="5">
    <location>
        <begin position="1240"/>
        <end position="1263"/>
    </location>
</feature>
<evidence type="ECO:0000313" key="7">
    <source>
        <dbReference type="Proteomes" id="UP000085678"/>
    </source>
</evidence>
<dbReference type="RefSeq" id="XP_013402836.1">
    <property type="nucleotide sequence ID" value="XM_013547382.2"/>
</dbReference>
<evidence type="ECO:0000256" key="2">
    <source>
        <dbReference type="ARBA" id="ARBA00023034"/>
    </source>
</evidence>
<accession>A0A1S3IXX8</accession>
<feature type="compositionally biased region" description="Basic and acidic residues" evidence="5">
    <location>
        <begin position="531"/>
        <end position="549"/>
    </location>
</feature>
<gene>
    <name evidence="8" type="primary">LOC106168351</name>
</gene>
<dbReference type="STRING" id="7574.A0A1S3IXX8"/>
<protein>
    <submittedName>
        <fullName evidence="8">TATA element modulatory factor isoform X1</fullName>
    </submittedName>
</protein>
<feature type="coiled-coil region" evidence="4">
    <location>
        <begin position="756"/>
        <end position="968"/>
    </location>
</feature>
<dbReference type="PANTHER" id="PTHR46515">
    <property type="entry name" value="TATA ELEMENT MODULATORY FACTOR TMF1"/>
    <property type="match status" value="1"/>
</dbReference>
<dbReference type="InterPro" id="IPR022091">
    <property type="entry name" value="TMF_TATA-bd"/>
</dbReference>
<feature type="compositionally biased region" description="Polar residues" evidence="5">
    <location>
        <begin position="583"/>
        <end position="592"/>
    </location>
</feature>
<keyword evidence="2" id="KW-0333">Golgi apparatus</keyword>
<evidence type="ECO:0000256" key="5">
    <source>
        <dbReference type="SAM" id="MobiDB-lite"/>
    </source>
</evidence>
<dbReference type="InterPro" id="IPR052602">
    <property type="entry name" value="Growth_transcription_reg"/>
</dbReference>
<keyword evidence="3 4" id="KW-0175">Coiled coil</keyword>
<keyword evidence="7" id="KW-1185">Reference proteome</keyword>
<feature type="compositionally biased region" description="Polar residues" evidence="5">
    <location>
        <begin position="554"/>
        <end position="565"/>
    </location>
</feature>
<feature type="region of interest" description="Disordered" evidence="5">
    <location>
        <begin position="35"/>
        <end position="176"/>
    </location>
</feature>
<evidence type="ECO:0000256" key="4">
    <source>
        <dbReference type="SAM" id="Coils"/>
    </source>
</evidence>
<feature type="compositionally biased region" description="Low complexity" evidence="5">
    <location>
        <begin position="44"/>
        <end position="56"/>
    </location>
</feature>
<evidence type="ECO:0000313" key="8">
    <source>
        <dbReference type="RefSeq" id="XP_013402836.1"/>
    </source>
</evidence>
<feature type="region of interest" description="Disordered" evidence="5">
    <location>
        <begin position="247"/>
        <end position="291"/>
    </location>
</feature>
<feature type="compositionally biased region" description="Basic and acidic residues" evidence="5">
    <location>
        <begin position="388"/>
        <end position="401"/>
    </location>
</feature>
<dbReference type="FunCoup" id="A0A1S3IXX8">
    <property type="interactions" value="2258"/>
</dbReference>
<name>A0A1S3IXX8_LINAN</name>
<dbReference type="Pfam" id="PF12325">
    <property type="entry name" value="TMF_TATA_bd"/>
    <property type="match status" value="1"/>
</dbReference>
<dbReference type="PANTHER" id="PTHR46515:SF1">
    <property type="entry name" value="TATA ELEMENT MODULATORY FACTOR"/>
    <property type="match status" value="1"/>
</dbReference>
<feature type="region of interest" description="Disordered" evidence="5">
    <location>
        <begin position="1238"/>
        <end position="1266"/>
    </location>
</feature>
<dbReference type="Pfam" id="PF12329">
    <property type="entry name" value="TMF_DNA_bd"/>
    <property type="match status" value="1"/>
</dbReference>
<feature type="compositionally biased region" description="Basic and acidic residues" evidence="5">
    <location>
        <begin position="191"/>
        <end position="211"/>
    </location>
</feature>
<feature type="region of interest" description="Disordered" evidence="5">
    <location>
        <begin position="531"/>
        <end position="599"/>
    </location>
</feature>
<feature type="compositionally biased region" description="Basic and acidic residues" evidence="5">
    <location>
        <begin position="431"/>
        <end position="445"/>
    </location>
</feature>
<evidence type="ECO:0000256" key="3">
    <source>
        <dbReference type="ARBA" id="ARBA00023054"/>
    </source>
</evidence>
<feature type="compositionally biased region" description="Basic and acidic residues" evidence="5">
    <location>
        <begin position="94"/>
        <end position="106"/>
    </location>
</feature>
<feature type="coiled-coil region" evidence="4">
    <location>
        <begin position="1002"/>
        <end position="1079"/>
    </location>
</feature>
<dbReference type="GO" id="GO:0005783">
    <property type="term" value="C:endoplasmic reticulum"/>
    <property type="evidence" value="ECO:0007669"/>
    <property type="project" value="TreeGrafter"/>
</dbReference>
<evidence type="ECO:0000256" key="1">
    <source>
        <dbReference type="ARBA" id="ARBA00004555"/>
    </source>
</evidence>
<feature type="coiled-coil region" evidence="4">
    <location>
        <begin position="1305"/>
        <end position="1360"/>
    </location>
</feature>
<reference evidence="8" key="1">
    <citation type="submission" date="2025-08" db="UniProtKB">
        <authorList>
            <consortium name="RefSeq"/>
        </authorList>
    </citation>
    <scope>IDENTIFICATION</scope>
    <source>
        <tissue evidence="8">Gonads</tissue>
    </source>
</reference>
<proteinExistence type="predicted"/>
<feature type="compositionally biased region" description="Basic and acidic residues" evidence="5">
    <location>
        <begin position="268"/>
        <end position="280"/>
    </location>
</feature>
<organism evidence="7 8">
    <name type="scientific">Lingula anatina</name>
    <name type="common">Brachiopod</name>
    <name type="synonym">Lingula unguis</name>
    <dbReference type="NCBI Taxonomy" id="7574"/>
    <lineage>
        <taxon>Eukaryota</taxon>
        <taxon>Metazoa</taxon>
        <taxon>Spiralia</taxon>
        <taxon>Lophotrochozoa</taxon>
        <taxon>Brachiopoda</taxon>
        <taxon>Linguliformea</taxon>
        <taxon>Lingulata</taxon>
        <taxon>Lingulida</taxon>
        <taxon>Linguloidea</taxon>
        <taxon>Lingulidae</taxon>
        <taxon>Lingula</taxon>
    </lineage>
</organism>
<feature type="compositionally biased region" description="Low complexity" evidence="5">
    <location>
        <begin position="460"/>
        <end position="474"/>
    </location>
</feature>
<dbReference type="OrthoDB" id="74178at2759"/>
<feature type="compositionally biased region" description="Polar residues" evidence="5">
    <location>
        <begin position="60"/>
        <end position="75"/>
    </location>
</feature>
<evidence type="ECO:0000259" key="6">
    <source>
        <dbReference type="Pfam" id="PF12325"/>
    </source>
</evidence>